<protein>
    <submittedName>
        <fullName evidence="1">Uncharacterized protein</fullName>
    </submittedName>
</protein>
<dbReference type="Proteomes" id="UP000183859">
    <property type="component" value="Chromosome"/>
</dbReference>
<accession>A0A1L3I6J0</accession>
<sequence length="46" mass="5234">MIEVVLVASATLGIVLYLQARFSAREIRRNRDRSIASMVILDRSSR</sequence>
<evidence type="ECO:0000313" key="1">
    <source>
        <dbReference type="EMBL" id="APG47715.1"/>
    </source>
</evidence>
<dbReference type="RefSeq" id="WP_157891251.1">
    <property type="nucleotide sequence ID" value="NZ_CP016364.1"/>
</dbReference>
<reference evidence="2" key="1">
    <citation type="submission" date="2016-07" db="EMBL/GenBank/DDBJ databases">
        <title>Phaeobacter portensis sp. nov., a tropodithietic acid producing bacterium isolated from a German harbor.</title>
        <authorList>
            <person name="Freese H.M."/>
            <person name="Bunk B."/>
            <person name="Breider S."/>
            <person name="Brinkhoff T."/>
        </authorList>
    </citation>
    <scope>NUCLEOTIDE SEQUENCE [LARGE SCALE GENOMIC DNA]</scope>
    <source>
        <strain evidence="2">P97</strain>
    </source>
</reference>
<keyword evidence="2" id="KW-1185">Reference proteome</keyword>
<dbReference type="AlphaFoldDB" id="A0A1L3I6J0"/>
<dbReference type="EMBL" id="CP016364">
    <property type="protein sequence ID" value="APG47715.1"/>
    <property type="molecule type" value="Genomic_DNA"/>
</dbReference>
<organism evidence="1 2">
    <name type="scientific">Phaeobacter porticola</name>
    <dbReference type="NCBI Taxonomy" id="1844006"/>
    <lineage>
        <taxon>Bacteria</taxon>
        <taxon>Pseudomonadati</taxon>
        <taxon>Pseudomonadota</taxon>
        <taxon>Alphaproteobacteria</taxon>
        <taxon>Rhodobacterales</taxon>
        <taxon>Roseobacteraceae</taxon>
        <taxon>Phaeobacter</taxon>
    </lineage>
</organism>
<evidence type="ECO:0000313" key="2">
    <source>
        <dbReference type="Proteomes" id="UP000183859"/>
    </source>
</evidence>
<name>A0A1L3I6J0_9RHOB</name>
<gene>
    <name evidence="1" type="ORF">PhaeoP97_02321</name>
</gene>
<dbReference type="STRING" id="1844006.PhaeoP97_02321"/>
<dbReference type="OrthoDB" id="7667547at2"/>
<dbReference type="KEGG" id="php:PhaeoP97_02321"/>
<proteinExistence type="predicted"/>